<dbReference type="Proteomes" id="UP000292855">
    <property type="component" value="Unassembled WGS sequence"/>
</dbReference>
<evidence type="ECO:0000256" key="1">
    <source>
        <dbReference type="ARBA" id="ARBA00004141"/>
    </source>
</evidence>
<feature type="transmembrane region" description="Helical" evidence="5">
    <location>
        <begin position="16"/>
        <end position="35"/>
    </location>
</feature>
<protein>
    <submittedName>
        <fullName evidence="7">YbfB/YjiJ family MFS transporter</fullName>
    </submittedName>
</protein>
<feature type="transmembrane region" description="Helical" evidence="5">
    <location>
        <begin position="116"/>
        <end position="134"/>
    </location>
</feature>
<dbReference type="PROSITE" id="PS50850">
    <property type="entry name" value="MFS"/>
    <property type="match status" value="1"/>
</dbReference>
<feature type="transmembrane region" description="Helical" evidence="5">
    <location>
        <begin position="47"/>
        <end position="71"/>
    </location>
</feature>
<feature type="transmembrane region" description="Helical" evidence="5">
    <location>
        <begin position="371"/>
        <end position="390"/>
    </location>
</feature>
<dbReference type="AlphaFoldDB" id="A0A4V2DCJ6"/>
<keyword evidence="4 5" id="KW-0472">Membrane</keyword>
<evidence type="ECO:0000256" key="5">
    <source>
        <dbReference type="SAM" id="Phobius"/>
    </source>
</evidence>
<feature type="transmembrane region" description="Helical" evidence="5">
    <location>
        <begin position="83"/>
        <end position="104"/>
    </location>
</feature>
<evidence type="ECO:0000313" key="8">
    <source>
        <dbReference type="Proteomes" id="UP000292855"/>
    </source>
</evidence>
<dbReference type="PROSITE" id="PS00217">
    <property type="entry name" value="SUGAR_TRANSPORT_2"/>
    <property type="match status" value="1"/>
</dbReference>
<dbReference type="Gene3D" id="1.20.1250.20">
    <property type="entry name" value="MFS general substrate transporter like domains"/>
    <property type="match status" value="2"/>
</dbReference>
<organism evidence="7 8">
    <name type="scientific">Sphingobacterium corticibacterium</name>
    <dbReference type="NCBI Taxonomy" id="2484746"/>
    <lineage>
        <taxon>Bacteria</taxon>
        <taxon>Pseudomonadati</taxon>
        <taxon>Bacteroidota</taxon>
        <taxon>Sphingobacteriia</taxon>
        <taxon>Sphingobacteriales</taxon>
        <taxon>Sphingobacteriaceae</taxon>
        <taxon>Sphingobacterium</taxon>
    </lineage>
</organism>
<accession>A0A4V2DCJ6</accession>
<feature type="transmembrane region" description="Helical" evidence="5">
    <location>
        <begin position="342"/>
        <end position="365"/>
    </location>
</feature>
<dbReference type="OrthoDB" id="9797953at2"/>
<feature type="transmembrane region" description="Helical" evidence="5">
    <location>
        <begin position="253"/>
        <end position="273"/>
    </location>
</feature>
<evidence type="ECO:0000256" key="2">
    <source>
        <dbReference type="ARBA" id="ARBA00022692"/>
    </source>
</evidence>
<comment type="subcellular location">
    <subcellularLocation>
        <location evidence="1">Membrane</location>
        <topology evidence="1">Multi-pass membrane protein</topology>
    </subcellularLocation>
</comment>
<feature type="transmembrane region" description="Helical" evidence="5">
    <location>
        <begin position="222"/>
        <end position="241"/>
    </location>
</feature>
<keyword evidence="2 5" id="KW-0812">Transmembrane</keyword>
<dbReference type="GO" id="GO:0022857">
    <property type="term" value="F:transmembrane transporter activity"/>
    <property type="evidence" value="ECO:0007669"/>
    <property type="project" value="InterPro"/>
</dbReference>
<evidence type="ECO:0000256" key="3">
    <source>
        <dbReference type="ARBA" id="ARBA00022989"/>
    </source>
</evidence>
<reference evidence="7 8" key="1">
    <citation type="submission" date="2019-02" db="EMBL/GenBank/DDBJ databases">
        <authorList>
            <person name="Li Y."/>
        </authorList>
    </citation>
    <scope>NUCLEOTIDE SEQUENCE [LARGE SCALE GENOMIC DNA]</scope>
    <source>
        <strain evidence="7 8">30C10-4-7</strain>
    </source>
</reference>
<keyword evidence="8" id="KW-1185">Reference proteome</keyword>
<dbReference type="InterPro" id="IPR010645">
    <property type="entry name" value="MFS_4"/>
</dbReference>
<dbReference type="InterPro" id="IPR036259">
    <property type="entry name" value="MFS_trans_sf"/>
</dbReference>
<evidence type="ECO:0000256" key="4">
    <source>
        <dbReference type="ARBA" id="ARBA00023136"/>
    </source>
</evidence>
<evidence type="ECO:0000259" key="6">
    <source>
        <dbReference type="PROSITE" id="PS50850"/>
    </source>
</evidence>
<dbReference type="EMBL" id="SGIT01000001">
    <property type="protein sequence ID" value="RZF61718.1"/>
    <property type="molecule type" value="Genomic_DNA"/>
</dbReference>
<dbReference type="PANTHER" id="PTHR23537">
    <property type="match status" value="1"/>
</dbReference>
<name>A0A4V2DCJ6_9SPHI</name>
<dbReference type="GO" id="GO:0005886">
    <property type="term" value="C:plasma membrane"/>
    <property type="evidence" value="ECO:0007669"/>
    <property type="project" value="TreeGrafter"/>
</dbReference>
<dbReference type="PANTHER" id="PTHR23537:SF1">
    <property type="entry name" value="SUGAR TRANSPORTER"/>
    <property type="match status" value="1"/>
</dbReference>
<proteinExistence type="predicted"/>
<gene>
    <name evidence="7" type="ORF">EWE74_02435</name>
</gene>
<dbReference type="InterPro" id="IPR020846">
    <property type="entry name" value="MFS_dom"/>
</dbReference>
<feature type="transmembrane region" description="Helical" evidence="5">
    <location>
        <begin position="172"/>
        <end position="192"/>
    </location>
</feature>
<dbReference type="SUPFAM" id="SSF103473">
    <property type="entry name" value="MFS general substrate transporter"/>
    <property type="match status" value="1"/>
</dbReference>
<feature type="transmembrane region" description="Helical" evidence="5">
    <location>
        <begin position="285"/>
        <end position="302"/>
    </location>
</feature>
<dbReference type="InterPro" id="IPR005829">
    <property type="entry name" value="Sugar_transporter_CS"/>
</dbReference>
<comment type="caution">
    <text evidence="7">The sequence shown here is derived from an EMBL/GenBank/DDBJ whole genome shotgun (WGS) entry which is preliminary data.</text>
</comment>
<keyword evidence="3 5" id="KW-1133">Transmembrane helix</keyword>
<dbReference type="RefSeq" id="WP_130139947.1">
    <property type="nucleotide sequence ID" value="NZ_SGIT01000001.1"/>
</dbReference>
<feature type="domain" description="Major facilitator superfamily (MFS) profile" evidence="6">
    <location>
        <begin position="17"/>
        <end position="395"/>
    </location>
</feature>
<feature type="transmembrane region" description="Helical" evidence="5">
    <location>
        <begin position="141"/>
        <end position="160"/>
    </location>
</feature>
<sequence>MVSTTENSVKKEALRYLLAGIATLTVVHALGRFSFTPLLPYFISDNMLTITQGADLATINYLGYLIGALLAVRYSGLKFIKRYLLIGLVGNVLITIAQCFTPQFDLLLLWRLLNGVTNGITFVLAPALLLEWFIMNNKPQLSGLVYFGVAGGLLAGGLLVDSTASFLQSAQRWIPVAVVSVILALYSTIQFVKISVQRPEYGSTNSKTPYSNRLFDRRSTPLFLSYIGAGLGYILPMTFLPTLAHDTMPTDSIWIRNVWIITSTSCLVFIPIWNWMGHRYGDRLSLIYTYILQALGVAMVLLTPSGVGIIACAILVGSGFLGSVMCTQRLARYFQPHQGPRLSAALIAIYAGSQLIGPWLAKLWIEHGGTLLQSFAVGLGAFIWGLFWSLRTPKT</sequence>
<feature type="transmembrane region" description="Helical" evidence="5">
    <location>
        <begin position="308"/>
        <end position="330"/>
    </location>
</feature>
<dbReference type="Pfam" id="PF06779">
    <property type="entry name" value="MFS_4"/>
    <property type="match status" value="1"/>
</dbReference>
<evidence type="ECO:0000313" key="7">
    <source>
        <dbReference type="EMBL" id="RZF61718.1"/>
    </source>
</evidence>